<dbReference type="InterPro" id="IPR003509">
    <property type="entry name" value="UPF0102_YraN-like"/>
</dbReference>
<evidence type="ECO:0000256" key="2">
    <source>
        <dbReference type="HAMAP-Rule" id="MF_00048"/>
    </source>
</evidence>
<dbReference type="InterPro" id="IPR011856">
    <property type="entry name" value="tRNA_endonuc-like_dom_sf"/>
</dbReference>
<dbReference type="EMBL" id="QXDF01000003">
    <property type="protein sequence ID" value="RIA47398.1"/>
    <property type="molecule type" value="Genomic_DNA"/>
</dbReference>
<keyword evidence="4" id="KW-0378">Hydrolase</keyword>
<evidence type="ECO:0000313" key="5">
    <source>
        <dbReference type="Proteomes" id="UP000266273"/>
    </source>
</evidence>
<organism evidence="4 5">
    <name type="scientific">Dichotomicrobium thermohalophilum</name>
    <dbReference type="NCBI Taxonomy" id="933063"/>
    <lineage>
        <taxon>Bacteria</taxon>
        <taxon>Pseudomonadati</taxon>
        <taxon>Pseudomonadota</taxon>
        <taxon>Alphaproteobacteria</taxon>
        <taxon>Hyphomicrobiales</taxon>
        <taxon>Hyphomicrobiaceae</taxon>
        <taxon>Dichotomicrobium</taxon>
    </lineage>
</organism>
<dbReference type="SUPFAM" id="SSF52980">
    <property type="entry name" value="Restriction endonuclease-like"/>
    <property type="match status" value="1"/>
</dbReference>
<evidence type="ECO:0000256" key="3">
    <source>
        <dbReference type="SAM" id="MobiDB-lite"/>
    </source>
</evidence>
<keyword evidence="4" id="KW-0540">Nuclease</keyword>
<feature type="compositionally biased region" description="Polar residues" evidence="3">
    <location>
        <begin position="11"/>
        <end position="25"/>
    </location>
</feature>
<gene>
    <name evidence="4" type="ORF">BXY53_2477</name>
</gene>
<dbReference type="HAMAP" id="MF_00048">
    <property type="entry name" value="UPF0102"/>
    <property type="match status" value="1"/>
</dbReference>
<dbReference type="NCBIfam" id="NF009151">
    <property type="entry name" value="PRK12497.1-5"/>
    <property type="match status" value="1"/>
</dbReference>
<evidence type="ECO:0000313" key="4">
    <source>
        <dbReference type="EMBL" id="RIA47398.1"/>
    </source>
</evidence>
<accession>A0A397PEL5</accession>
<dbReference type="Proteomes" id="UP000266273">
    <property type="component" value="Unassembled WGS sequence"/>
</dbReference>
<sequence>MGQLMLEVEESTNAVNPGNNQSSALRTRKRRKAPSSYLKGIDAEAIAAQILQRKGFRLLDRRYRTAAGELDLVVADGQSLAFVEVKRRTSHATAGEAITVRQQIRMTGAAEIWLQEHPEYADRDITFDAVLICPRSAPQHIPDAFRPAA</sequence>
<dbReference type="PANTHER" id="PTHR34039:SF1">
    <property type="entry name" value="UPF0102 PROTEIN YRAN"/>
    <property type="match status" value="1"/>
</dbReference>
<dbReference type="NCBIfam" id="NF009150">
    <property type="entry name" value="PRK12497.1-3"/>
    <property type="match status" value="1"/>
</dbReference>
<keyword evidence="5" id="KW-1185">Reference proteome</keyword>
<comment type="similarity">
    <text evidence="1 2">Belongs to the UPF0102 family.</text>
</comment>
<proteinExistence type="inferred from homology"/>
<dbReference type="Pfam" id="PF02021">
    <property type="entry name" value="UPF0102"/>
    <property type="match status" value="1"/>
</dbReference>
<name>A0A397PEL5_9HYPH</name>
<comment type="caution">
    <text evidence="4">The sequence shown here is derived from an EMBL/GenBank/DDBJ whole genome shotgun (WGS) entry which is preliminary data.</text>
</comment>
<dbReference type="Gene3D" id="3.40.1350.10">
    <property type="match status" value="1"/>
</dbReference>
<protein>
    <recommendedName>
        <fullName evidence="2">UPF0102 protein BXY53_2477</fullName>
    </recommendedName>
</protein>
<dbReference type="GO" id="GO:0003676">
    <property type="term" value="F:nucleic acid binding"/>
    <property type="evidence" value="ECO:0007669"/>
    <property type="project" value="InterPro"/>
</dbReference>
<dbReference type="GO" id="GO:0004519">
    <property type="term" value="F:endonuclease activity"/>
    <property type="evidence" value="ECO:0007669"/>
    <property type="project" value="UniProtKB-KW"/>
</dbReference>
<evidence type="ECO:0000256" key="1">
    <source>
        <dbReference type="ARBA" id="ARBA00006738"/>
    </source>
</evidence>
<reference evidence="4 5" key="1">
    <citation type="submission" date="2018-08" db="EMBL/GenBank/DDBJ databases">
        <title>Genomic Encyclopedia of Archaeal and Bacterial Type Strains, Phase II (KMG-II): from individual species to whole genera.</title>
        <authorList>
            <person name="Goeker M."/>
        </authorList>
    </citation>
    <scope>NUCLEOTIDE SEQUENCE [LARGE SCALE GENOMIC DNA]</scope>
    <source>
        <strain evidence="4 5">DSM 5002</strain>
    </source>
</reference>
<keyword evidence="4" id="KW-0255">Endonuclease</keyword>
<dbReference type="InterPro" id="IPR011335">
    <property type="entry name" value="Restrct_endonuc-II-like"/>
</dbReference>
<feature type="region of interest" description="Disordered" evidence="3">
    <location>
        <begin position="9"/>
        <end position="31"/>
    </location>
</feature>
<dbReference type="PANTHER" id="PTHR34039">
    <property type="entry name" value="UPF0102 PROTEIN YRAN"/>
    <property type="match status" value="1"/>
</dbReference>
<dbReference type="AlphaFoldDB" id="A0A397PEL5"/>